<dbReference type="FunFam" id="3.30.70.330:FF:000374">
    <property type="entry name" value="Flowering time control protein FCA"/>
    <property type="match status" value="1"/>
</dbReference>
<dbReference type="EMBL" id="CAUOFW020001502">
    <property type="protein sequence ID" value="CAK9145679.1"/>
    <property type="molecule type" value="Genomic_DNA"/>
</dbReference>
<evidence type="ECO:0000256" key="4">
    <source>
        <dbReference type="SAM" id="MobiDB-lite"/>
    </source>
</evidence>
<dbReference type="Pfam" id="PF00076">
    <property type="entry name" value="RRM_1"/>
    <property type="match status" value="1"/>
</dbReference>
<feature type="compositionally biased region" description="Polar residues" evidence="4">
    <location>
        <begin position="241"/>
        <end position="252"/>
    </location>
</feature>
<feature type="region of interest" description="Disordered" evidence="4">
    <location>
        <begin position="189"/>
        <end position="252"/>
    </location>
</feature>
<dbReference type="Gene3D" id="3.30.70.330">
    <property type="match status" value="2"/>
</dbReference>
<proteinExistence type="predicted"/>
<keyword evidence="8" id="KW-1185">Reference proteome</keyword>
<feature type="domain" description="RRM" evidence="6">
    <location>
        <begin position="59"/>
        <end position="139"/>
    </location>
</feature>
<dbReference type="GO" id="GO:0003723">
    <property type="term" value="F:RNA binding"/>
    <property type="evidence" value="ECO:0007669"/>
    <property type="project" value="UniProtKB-UniRule"/>
</dbReference>
<evidence type="ECO:0000313" key="7">
    <source>
        <dbReference type="EMBL" id="CAK9145679.1"/>
    </source>
</evidence>
<feature type="compositionally biased region" description="Low complexity" evidence="4">
    <location>
        <begin position="809"/>
        <end position="869"/>
    </location>
</feature>
<protein>
    <recommendedName>
        <fullName evidence="9">Flowering time control protein FCA</fullName>
    </recommendedName>
</protein>
<feature type="region of interest" description="Disordered" evidence="4">
    <location>
        <begin position="809"/>
        <end position="872"/>
    </location>
</feature>
<evidence type="ECO:0008006" key="9">
    <source>
        <dbReference type="Google" id="ProtNLM"/>
    </source>
</evidence>
<feature type="region of interest" description="Disordered" evidence="4">
    <location>
        <begin position="138"/>
        <end position="169"/>
    </location>
</feature>
<dbReference type="InterPro" id="IPR035979">
    <property type="entry name" value="RBD_domain_sf"/>
</dbReference>
<feature type="compositionally biased region" description="Polar residues" evidence="4">
    <location>
        <begin position="538"/>
        <end position="549"/>
    </location>
</feature>
<dbReference type="PANTHER" id="PTHR24012">
    <property type="entry name" value="RNA BINDING PROTEIN"/>
    <property type="match status" value="1"/>
</dbReference>
<reference evidence="7 8" key="1">
    <citation type="submission" date="2024-02" db="EMBL/GenBank/DDBJ databases">
        <authorList>
            <person name="Vignale AGUSTIN F."/>
            <person name="Sosa J E."/>
            <person name="Modenutti C."/>
        </authorList>
    </citation>
    <scope>NUCLEOTIDE SEQUENCE [LARGE SCALE GENOMIC DNA]</scope>
</reference>
<evidence type="ECO:0000313" key="8">
    <source>
        <dbReference type="Proteomes" id="UP001642360"/>
    </source>
</evidence>
<dbReference type="InterPro" id="IPR036020">
    <property type="entry name" value="WW_dom_sf"/>
</dbReference>
<name>A0ABC8RL39_9AQUA</name>
<dbReference type="PROSITE" id="PS50020">
    <property type="entry name" value="WW_DOMAIN_2"/>
    <property type="match status" value="1"/>
</dbReference>
<organism evidence="7 8">
    <name type="scientific">Ilex paraguariensis</name>
    <name type="common">yerba mate</name>
    <dbReference type="NCBI Taxonomy" id="185542"/>
    <lineage>
        <taxon>Eukaryota</taxon>
        <taxon>Viridiplantae</taxon>
        <taxon>Streptophyta</taxon>
        <taxon>Embryophyta</taxon>
        <taxon>Tracheophyta</taxon>
        <taxon>Spermatophyta</taxon>
        <taxon>Magnoliopsida</taxon>
        <taxon>eudicotyledons</taxon>
        <taxon>Gunneridae</taxon>
        <taxon>Pentapetalae</taxon>
        <taxon>asterids</taxon>
        <taxon>campanulids</taxon>
        <taxon>Aquifoliales</taxon>
        <taxon>Aquifoliaceae</taxon>
        <taxon>Ilex</taxon>
    </lineage>
</organism>
<dbReference type="Proteomes" id="UP001642360">
    <property type="component" value="Unassembled WGS sequence"/>
</dbReference>
<sequence length="920" mass="98791">MKSVYKRFTPAGCCFIKYATSEEADRAIRALHNQHILPGGVGPIQVRYADGERERLVEFKLFVGSLNKQATEKEVEEIFSPYGRVEDVYLMRDEMRQSRGCGFVKFSLREMALAAINALNGIYTMSGCDQPLTVRFADPKRPRPGESRGGPALGGPGFGPRFQAPGIRPTQNLGEAVHGHIPLNAWQPVSPQNMGPPSNAGIHGFGIQSLPRSGDMAIPSTLGGPFGGPSGVADGSHPGQAASSASTLHQSFTQSLPQVSSVGQQISPLQKSLQSPQLLPSSLQLQPQTLASYPQRQISDASPWQLCQQLPPTAGQPPLSQALPSQQLFGLNGQLSVSQPQVQQSASSAIAHAPLSSNLPHVLSSMANQQQLPAQQQQLLQPQHQSPSSQLAQMISQQKQTLQASFQDCLQHLQMMQPSNQNLTGQQGSQANKQQDTLGQHLIMWGGPALGGPGFGPRFQAPGIRPTQNLGEAVHGHIPLNAWQPVSPQNMGPPSNAGIHGFGIQSLPRSGDMAIPSTLGGPFGGPSGVADGSHPGQAASSASTLHQSFTQSLPQVSSVGQQISPLQKSLQSPQLLPSSLQLQPQTLASYPQRQISDASPWQLCQQLPPTAGQPPLSQALPSQQLFGLNGQLSVSQPQVQQSASSAIAHAPLSSNLPHVLSSMANQQQLPAQQQQLLQPQHQSPSSQLAQMISQQKQTLQASFQDCLQHLQMMQPSNQNLTGQQGSQANKQQLPWPGIVPQTVANTPAIPAVGDVPPATSAVPIANRAVAPAKCNWTEHTSPDGYKYYYNSTTGESKWEKPEELTLYEQQQQKPSVQQPQMLSHPQGLSTQQIPQTQQMQLPVQIQTQLQSQLRHPQQLLPTSQSSSTPGAARRQNIQEFGYTQLPGATSSVNDPARFQQSLQAAQEWMWKNNPAVVAVS</sequence>
<comment type="caution">
    <text evidence="7">The sequence shown here is derived from an EMBL/GenBank/DDBJ whole genome shotgun (WGS) entry which is preliminary data.</text>
</comment>
<evidence type="ECO:0000259" key="6">
    <source>
        <dbReference type="PROSITE" id="PS50102"/>
    </source>
</evidence>
<feature type="domain" description="WW" evidence="5">
    <location>
        <begin position="770"/>
        <end position="803"/>
    </location>
</feature>
<dbReference type="CDD" id="cd00201">
    <property type="entry name" value="WW"/>
    <property type="match status" value="1"/>
</dbReference>
<evidence type="ECO:0000256" key="2">
    <source>
        <dbReference type="ARBA" id="ARBA00022884"/>
    </source>
</evidence>
<dbReference type="AlphaFoldDB" id="A0ABC8RL39"/>
<feature type="region of interest" description="Disordered" evidence="4">
    <location>
        <begin position="373"/>
        <end position="396"/>
    </location>
</feature>
<feature type="region of interest" description="Disordered" evidence="4">
    <location>
        <begin position="670"/>
        <end position="693"/>
    </location>
</feature>
<dbReference type="SMART" id="SM00456">
    <property type="entry name" value="WW"/>
    <property type="match status" value="1"/>
</dbReference>
<accession>A0ABC8RL39</accession>
<feature type="compositionally biased region" description="Gly residues" evidence="4">
    <location>
        <begin position="147"/>
        <end position="158"/>
    </location>
</feature>
<dbReference type="PROSITE" id="PS50102">
    <property type="entry name" value="RRM"/>
    <property type="match status" value="1"/>
</dbReference>
<dbReference type="SUPFAM" id="SSF54928">
    <property type="entry name" value="RNA-binding domain, RBD"/>
    <property type="match status" value="2"/>
</dbReference>
<dbReference type="Gene3D" id="2.20.70.10">
    <property type="match status" value="1"/>
</dbReference>
<dbReference type="SUPFAM" id="SSF51045">
    <property type="entry name" value="WW domain"/>
    <property type="match status" value="1"/>
</dbReference>
<keyword evidence="2 3" id="KW-0694">RNA-binding</keyword>
<feature type="region of interest" description="Disordered" evidence="4">
    <location>
        <begin position="509"/>
        <end position="549"/>
    </location>
</feature>
<dbReference type="Pfam" id="PF00397">
    <property type="entry name" value="WW"/>
    <property type="match status" value="1"/>
</dbReference>
<gene>
    <name evidence="7" type="ORF">ILEXP_LOCUS13498</name>
</gene>
<keyword evidence="1" id="KW-0677">Repeat</keyword>
<evidence type="ECO:0000259" key="5">
    <source>
        <dbReference type="PROSITE" id="PS50020"/>
    </source>
</evidence>
<dbReference type="SMART" id="SM00360">
    <property type="entry name" value="RRM"/>
    <property type="match status" value="1"/>
</dbReference>
<dbReference type="InterPro" id="IPR000504">
    <property type="entry name" value="RRM_dom"/>
</dbReference>
<evidence type="ECO:0000256" key="3">
    <source>
        <dbReference type="PROSITE-ProRule" id="PRU00176"/>
    </source>
</evidence>
<dbReference type="InterPro" id="IPR012677">
    <property type="entry name" value="Nucleotide-bd_a/b_plait_sf"/>
</dbReference>
<feature type="compositionally biased region" description="Low complexity" evidence="4">
    <location>
        <begin position="670"/>
        <end position="690"/>
    </location>
</feature>
<feature type="compositionally biased region" description="Low complexity" evidence="4">
    <location>
        <begin position="373"/>
        <end position="393"/>
    </location>
</feature>
<dbReference type="InterPro" id="IPR001202">
    <property type="entry name" value="WW_dom"/>
</dbReference>
<evidence type="ECO:0000256" key="1">
    <source>
        <dbReference type="ARBA" id="ARBA00022737"/>
    </source>
</evidence>